<feature type="domain" description="Amidohydrolase-related" evidence="2">
    <location>
        <begin position="36"/>
        <end position="343"/>
    </location>
</feature>
<sequence>MEQFDPQYKKSNFPKIRPDWLALRQEEVLQPEQRIVDSHHHLWDEEFAPYHADELLHDIGGGHAVEATVLVEGKARYRTTGPAHLRPVGETEFAVAQAERAASRGVSICQGIVAWTDLTLGPKVEEVLHAHVEAGKGRFRGIRCRAAWSDNPALSGPADGPPQGVLRHPVFQAGVNVLSRMGMSLDVWAYHTQLADVVQLARDCPEARIVLNHVGGPLGIGPFEGHREEVFEVWRAGMTDLGQCGNVVVKLGGLGMPRTGFPFASAEAPVASEELASAWRPYVDACIDSFTPARCMFESNFPVDKGMCSYLVLWNAFKRLAAGYSSGERDALFRGTATRVYRLDLKAADR</sequence>
<dbReference type="PANTHER" id="PTHR43569:SF1">
    <property type="entry name" value="BLL3371 PROTEIN"/>
    <property type="match status" value="1"/>
</dbReference>
<dbReference type="Proteomes" id="UP001363010">
    <property type="component" value="Unassembled WGS sequence"/>
</dbReference>
<name>A0ABU8VZZ7_9BURK</name>
<dbReference type="Pfam" id="PF04909">
    <property type="entry name" value="Amidohydro_2"/>
    <property type="match status" value="1"/>
</dbReference>
<evidence type="ECO:0000313" key="3">
    <source>
        <dbReference type="EMBL" id="MEJ8822546.1"/>
    </source>
</evidence>
<accession>A0ABU8VZZ7</accession>
<dbReference type="InterPro" id="IPR006680">
    <property type="entry name" value="Amidohydro-rel"/>
</dbReference>
<comment type="caution">
    <text evidence="3">The sequence shown here is derived from an EMBL/GenBank/DDBJ whole genome shotgun (WGS) entry which is preliminary data.</text>
</comment>
<dbReference type="Gene3D" id="3.20.20.140">
    <property type="entry name" value="Metal-dependent hydrolases"/>
    <property type="match status" value="1"/>
</dbReference>
<dbReference type="RefSeq" id="WP_340363592.1">
    <property type="nucleotide sequence ID" value="NZ_JBBKZV010000005.1"/>
</dbReference>
<dbReference type="InterPro" id="IPR032466">
    <property type="entry name" value="Metal_Hydrolase"/>
</dbReference>
<evidence type="ECO:0000256" key="1">
    <source>
        <dbReference type="ARBA" id="ARBA00038310"/>
    </source>
</evidence>
<protein>
    <submittedName>
        <fullName evidence="3">Amidohydrolase family protein</fullName>
    </submittedName>
</protein>
<evidence type="ECO:0000313" key="4">
    <source>
        <dbReference type="Proteomes" id="UP001363010"/>
    </source>
</evidence>
<proteinExistence type="inferred from homology"/>
<reference evidence="3 4" key="1">
    <citation type="submission" date="2024-03" db="EMBL/GenBank/DDBJ databases">
        <title>Novel species of the genus Variovorax.</title>
        <authorList>
            <person name="Liu Q."/>
            <person name="Xin Y.-H."/>
        </authorList>
    </citation>
    <scope>NUCLEOTIDE SEQUENCE [LARGE SCALE GENOMIC DNA]</scope>
    <source>
        <strain evidence="3 4">KACC 18501</strain>
    </source>
</reference>
<dbReference type="PANTHER" id="PTHR43569">
    <property type="entry name" value="AMIDOHYDROLASE"/>
    <property type="match status" value="1"/>
</dbReference>
<comment type="similarity">
    <text evidence="1">Belongs to the metallo-dependent hydrolases superfamily.</text>
</comment>
<dbReference type="InterPro" id="IPR052350">
    <property type="entry name" value="Metallo-dep_Lactonases"/>
</dbReference>
<keyword evidence="4" id="KW-1185">Reference proteome</keyword>
<evidence type="ECO:0000259" key="2">
    <source>
        <dbReference type="Pfam" id="PF04909"/>
    </source>
</evidence>
<dbReference type="SUPFAM" id="SSF51556">
    <property type="entry name" value="Metallo-dependent hydrolases"/>
    <property type="match status" value="1"/>
</dbReference>
<organism evidence="3 4">
    <name type="scientific">Variovorax humicola</name>
    <dbReference type="NCBI Taxonomy" id="1769758"/>
    <lineage>
        <taxon>Bacteria</taxon>
        <taxon>Pseudomonadati</taxon>
        <taxon>Pseudomonadota</taxon>
        <taxon>Betaproteobacteria</taxon>
        <taxon>Burkholderiales</taxon>
        <taxon>Comamonadaceae</taxon>
        <taxon>Variovorax</taxon>
    </lineage>
</organism>
<gene>
    <name evidence="3" type="ORF">WKW80_10945</name>
</gene>
<dbReference type="EMBL" id="JBBKZV010000005">
    <property type="protein sequence ID" value="MEJ8822546.1"/>
    <property type="molecule type" value="Genomic_DNA"/>
</dbReference>